<dbReference type="EMBL" id="JBHRVA010000003">
    <property type="protein sequence ID" value="MFC3303463.1"/>
    <property type="molecule type" value="Genomic_DNA"/>
</dbReference>
<dbReference type="PROSITE" id="PS51782">
    <property type="entry name" value="LYSM"/>
    <property type="match status" value="1"/>
</dbReference>
<dbReference type="InterPro" id="IPR036779">
    <property type="entry name" value="LysM_dom_sf"/>
</dbReference>
<evidence type="ECO:0000313" key="2">
    <source>
        <dbReference type="EMBL" id="MFC3303463.1"/>
    </source>
</evidence>
<comment type="caution">
    <text evidence="2">The sequence shown here is derived from an EMBL/GenBank/DDBJ whole genome shotgun (WGS) entry which is preliminary data.</text>
</comment>
<reference evidence="3" key="1">
    <citation type="journal article" date="2019" name="Int. J. Syst. Evol. Microbiol.">
        <title>The Global Catalogue of Microorganisms (GCM) 10K type strain sequencing project: providing services to taxonomists for standard genome sequencing and annotation.</title>
        <authorList>
            <consortium name="The Broad Institute Genomics Platform"/>
            <consortium name="The Broad Institute Genome Sequencing Center for Infectious Disease"/>
            <person name="Wu L."/>
            <person name="Ma J."/>
        </authorList>
    </citation>
    <scope>NUCLEOTIDE SEQUENCE [LARGE SCALE GENOMIC DNA]</scope>
    <source>
        <strain evidence="3">KCTC 22245</strain>
    </source>
</reference>
<protein>
    <submittedName>
        <fullName evidence="2">LysM peptidoglycan-binding domain-containing protein</fullName>
    </submittedName>
</protein>
<evidence type="ECO:0000259" key="1">
    <source>
        <dbReference type="PROSITE" id="PS51782"/>
    </source>
</evidence>
<proteinExistence type="predicted"/>
<dbReference type="SMART" id="SM00257">
    <property type="entry name" value="LysM"/>
    <property type="match status" value="1"/>
</dbReference>
<sequence length="317" mass="33895">MRTLVFVIILLALGFGIWWGLTQRDGQVPDTDTSDEVEIEVEAGIVPPTFDIVRVTRDGFATVAGRGEPGATAELLANGESIATEPIGSDGTFAMAVDTPLQSGPVELTLKLTTADGMEIIGEETVIIYVPEADGQGPVVLRTTPGGTTEVLQRAAPLDPSLGPLAIETIDYDREGNVILAGRAEPGSVVQIFANGNPVAETQADANGTWSVSGSLAPGRYTLQIVQLGQDGRPKYAIEVPFEQARREDIVFRDGNVIVQPGNNLWVIARRAYGDGFQYTVIYEANSDQIRDPDLIYPGQIFRVPGEEEQGDEGGGR</sequence>
<dbReference type="Gene3D" id="2.60.40.10">
    <property type="entry name" value="Immunoglobulins"/>
    <property type="match status" value="1"/>
</dbReference>
<name>A0ABV7MDD5_9PROT</name>
<accession>A0ABV7MDD5</accession>
<dbReference type="InterPro" id="IPR052196">
    <property type="entry name" value="Bact_Kbp"/>
</dbReference>
<dbReference type="RefSeq" id="WP_189576056.1">
    <property type="nucleotide sequence ID" value="NZ_BMXU01000002.1"/>
</dbReference>
<dbReference type="CDD" id="cd00118">
    <property type="entry name" value="LysM"/>
    <property type="match status" value="1"/>
</dbReference>
<keyword evidence="3" id="KW-1185">Reference proteome</keyword>
<dbReference type="Proteomes" id="UP001595607">
    <property type="component" value="Unassembled WGS sequence"/>
</dbReference>
<dbReference type="PANTHER" id="PTHR34700">
    <property type="entry name" value="POTASSIUM BINDING PROTEIN KBP"/>
    <property type="match status" value="1"/>
</dbReference>
<gene>
    <name evidence="2" type="ORF">ACFONP_12045</name>
</gene>
<organism evidence="2 3">
    <name type="scientific">Parvularcula lutaonensis</name>
    <dbReference type="NCBI Taxonomy" id="491923"/>
    <lineage>
        <taxon>Bacteria</taxon>
        <taxon>Pseudomonadati</taxon>
        <taxon>Pseudomonadota</taxon>
        <taxon>Alphaproteobacteria</taxon>
        <taxon>Parvularculales</taxon>
        <taxon>Parvularculaceae</taxon>
        <taxon>Parvularcula</taxon>
    </lineage>
</organism>
<feature type="domain" description="LysM" evidence="1">
    <location>
        <begin position="255"/>
        <end position="304"/>
    </location>
</feature>
<dbReference type="InterPro" id="IPR013783">
    <property type="entry name" value="Ig-like_fold"/>
</dbReference>
<dbReference type="PANTHER" id="PTHR34700:SF4">
    <property type="entry name" value="PHAGE-LIKE ELEMENT PBSX PROTEIN XKDP"/>
    <property type="match status" value="1"/>
</dbReference>
<dbReference type="Pfam" id="PF01476">
    <property type="entry name" value="LysM"/>
    <property type="match status" value="1"/>
</dbReference>
<dbReference type="SUPFAM" id="SSF54106">
    <property type="entry name" value="LysM domain"/>
    <property type="match status" value="1"/>
</dbReference>
<evidence type="ECO:0000313" key="3">
    <source>
        <dbReference type="Proteomes" id="UP001595607"/>
    </source>
</evidence>
<dbReference type="InterPro" id="IPR018392">
    <property type="entry name" value="LysM"/>
</dbReference>
<dbReference type="Gene3D" id="3.10.350.10">
    <property type="entry name" value="LysM domain"/>
    <property type="match status" value="1"/>
</dbReference>